<dbReference type="RefSeq" id="WP_345009565.1">
    <property type="nucleotide sequence ID" value="NZ_BAABFC010000001.1"/>
</dbReference>
<feature type="compositionally biased region" description="Basic and acidic residues" evidence="1">
    <location>
        <begin position="31"/>
        <end position="40"/>
    </location>
</feature>
<evidence type="ECO:0008006" key="4">
    <source>
        <dbReference type="Google" id="ProtNLM"/>
    </source>
</evidence>
<accession>A0ABP8PWU0</accession>
<reference evidence="3" key="1">
    <citation type="journal article" date="2019" name="Int. J. Syst. Evol. Microbiol.">
        <title>The Global Catalogue of Microorganisms (GCM) 10K type strain sequencing project: providing services to taxonomists for standard genome sequencing and annotation.</title>
        <authorList>
            <consortium name="The Broad Institute Genomics Platform"/>
            <consortium name="The Broad Institute Genome Sequencing Center for Infectious Disease"/>
            <person name="Wu L."/>
            <person name="Ma J."/>
        </authorList>
    </citation>
    <scope>NUCLEOTIDE SEQUENCE [LARGE SCALE GENOMIC DNA]</scope>
    <source>
        <strain evidence="3">JCM 32226</strain>
    </source>
</reference>
<evidence type="ECO:0000313" key="3">
    <source>
        <dbReference type="Proteomes" id="UP001501321"/>
    </source>
</evidence>
<name>A0ABP8PWU0_9GAMM</name>
<protein>
    <recommendedName>
        <fullName evidence="4">Transposase</fullName>
    </recommendedName>
</protein>
<evidence type="ECO:0000313" key="2">
    <source>
        <dbReference type="EMBL" id="GAA4493612.1"/>
    </source>
</evidence>
<dbReference type="Proteomes" id="UP001501321">
    <property type="component" value="Unassembled WGS sequence"/>
</dbReference>
<proteinExistence type="predicted"/>
<evidence type="ECO:0000256" key="1">
    <source>
        <dbReference type="SAM" id="MobiDB-lite"/>
    </source>
</evidence>
<sequence>MEMRSQAQAFFAMLPARRFGNQRSEPGRVTADGHKARETRRAIEHRRDMLAIERQFRL</sequence>
<gene>
    <name evidence="2" type="ORF">GCM10023095_04170</name>
</gene>
<feature type="region of interest" description="Disordered" evidence="1">
    <location>
        <begin position="21"/>
        <end position="40"/>
    </location>
</feature>
<organism evidence="2 3">
    <name type="scientific">Pseudaeromonas paramecii</name>
    <dbReference type="NCBI Taxonomy" id="2138166"/>
    <lineage>
        <taxon>Bacteria</taxon>
        <taxon>Pseudomonadati</taxon>
        <taxon>Pseudomonadota</taxon>
        <taxon>Gammaproteobacteria</taxon>
        <taxon>Aeromonadales</taxon>
        <taxon>Aeromonadaceae</taxon>
        <taxon>Pseudaeromonas</taxon>
    </lineage>
</organism>
<comment type="caution">
    <text evidence="2">The sequence shown here is derived from an EMBL/GenBank/DDBJ whole genome shotgun (WGS) entry which is preliminary data.</text>
</comment>
<keyword evidence="3" id="KW-1185">Reference proteome</keyword>
<dbReference type="EMBL" id="BAABFC010000001">
    <property type="protein sequence ID" value="GAA4493612.1"/>
    <property type="molecule type" value="Genomic_DNA"/>
</dbReference>